<comment type="caution">
    <text evidence="1">The sequence shown here is derived from an EMBL/GenBank/DDBJ whole genome shotgun (WGS) entry which is preliminary data.</text>
</comment>
<dbReference type="EMBL" id="JARKIE010000051">
    <property type="protein sequence ID" value="KAJ7692564.1"/>
    <property type="molecule type" value="Genomic_DNA"/>
</dbReference>
<sequence>MDTEGGVRRGLQLGVYELLDKSGHDLPHFIRCKMRQAAPKQDQPALGPRNIVECTSFNPWQCAPRMDQAAWTAVYLVVRQQQDIGLTLRDNQQSRRTVLWDHQRRLFISDRSGTGTGCPAASLDYDDGAPRTEWGEFALLGHVQCSRPDFEDGLHILGDNLKHSPPGNTFMHEATPKWFTFMPLVRGKDFFGNGPNGVLGSLFPAMPRKREELKPSTAYGYWGISAGGMGIINWSKEMAVQIYMPGTGKMKKKSPASRVTTTLGRSGASLSLNLTVIHSPWRPERVLMGIPTTCWVQDRRHETSKRRSASRSMRRRPLRVGGQRSGCEWLTHTGLPGPEHGGQIGVSREQGEAGRLPKLTWKHLLNKEILSHELKGEKSKTTLSWSNEASNAASHFGRLIFKPYGIEKESAAARIRLLSIHVTRNAQ</sequence>
<reference evidence="1" key="1">
    <citation type="submission" date="2023-03" db="EMBL/GenBank/DDBJ databases">
        <title>Massive genome expansion in bonnet fungi (Mycena s.s.) driven by repeated elements and novel gene families across ecological guilds.</title>
        <authorList>
            <consortium name="Lawrence Berkeley National Laboratory"/>
            <person name="Harder C.B."/>
            <person name="Miyauchi S."/>
            <person name="Viragh M."/>
            <person name="Kuo A."/>
            <person name="Thoen E."/>
            <person name="Andreopoulos B."/>
            <person name="Lu D."/>
            <person name="Skrede I."/>
            <person name="Drula E."/>
            <person name="Henrissat B."/>
            <person name="Morin E."/>
            <person name="Kohler A."/>
            <person name="Barry K."/>
            <person name="LaButti K."/>
            <person name="Morin E."/>
            <person name="Salamov A."/>
            <person name="Lipzen A."/>
            <person name="Mereny Z."/>
            <person name="Hegedus B."/>
            <person name="Baldrian P."/>
            <person name="Stursova M."/>
            <person name="Weitz H."/>
            <person name="Taylor A."/>
            <person name="Grigoriev I.V."/>
            <person name="Nagy L.G."/>
            <person name="Martin F."/>
            <person name="Kauserud H."/>
        </authorList>
    </citation>
    <scope>NUCLEOTIDE SEQUENCE</scope>
    <source>
        <strain evidence="1">CBHHK067</strain>
    </source>
</reference>
<organism evidence="1 2">
    <name type="scientific">Mycena rosella</name>
    <name type="common">Pink bonnet</name>
    <name type="synonym">Agaricus rosellus</name>
    <dbReference type="NCBI Taxonomy" id="1033263"/>
    <lineage>
        <taxon>Eukaryota</taxon>
        <taxon>Fungi</taxon>
        <taxon>Dikarya</taxon>
        <taxon>Basidiomycota</taxon>
        <taxon>Agaricomycotina</taxon>
        <taxon>Agaricomycetes</taxon>
        <taxon>Agaricomycetidae</taxon>
        <taxon>Agaricales</taxon>
        <taxon>Marasmiineae</taxon>
        <taxon>Mycenaceae</taxon>
        <taxon>Mycena</taxon>
    </lineage>
</organism>
<name>A0AAD7GIJ9_MYCRO</name>
<accession>A0AAD7GIJ9</accession>
<gene>
    <name evidence="1" type="ORF">B0H17DRAFT_1133042</name>
</gene>
<keyword evidence="2" id="KW-1185">Reference proteome</keyword>
<protein>
    <submittedName>
        <fullName evidence="1">Uncharacterized protein</fullName>
    </submittedName>
</protein>
<dbReference type="AlphaFoldDB" id="A0AAD7GIJ9"/>
<dbReference type="Proteomes" id="UP001221757">
    <property type="component" value="Unassembled WGS sequence"/>
</dbReference>
<evidence type="ECO:0000313" key="1">
    <source>
        <dbReference type="EMBL" id="KAJ7692564.1"/>
    </source>
</evidence>
<evidence type="ECO:0000313" key="2">
    <source>
        <dbReference type="Proteomes" id="UP001221757"/>
    </source>
</evidence>
<proteinExistence type="predicted"/>